<comment type="caution">
    <text evidence="7">The sequence shown here is derived from an EMBL/GenBank/DDBJ whole genome shotgun (WGS) entry which is preliminary data.</text>
</comment>
<feature type="transmembrane region" description="Helical" evidence="6">
    <location>
        <begin position="363"/>
        <end position="382"/>
    </location>
</feature>
<evidence type="ECO:0000256" key="1">
    <source>
        <dbReference type="ARBA" id="ARBA00004141"/>
    </source>
</evidence>
<keyword evidence="2" id="KW-0813">Transport</keyword>
<dbReference type="PANTHER" id="PTHR45649">
    <property type="entry name" value="AMINO-ACID PERMEASE BAT1"/>
    <property type="match status" value="1"/>
</dbReference>
<dbReference type="InterPro" id="IPR002293">
    <property type="entry name" value="AA/rel_permease1"/>
</dbReference>
<feature type="transmembrane region" description="Helical" evidence="6">
    <location>
        <begin position="220"/>
        <end position="240"/>
    </location>
</feature>
<evidence type="ECO:0000313" key="7">
    <source>
        <dbReference type="EMBL" id="KKA25525.1"/>
    </source>
</evidence>
<feature type="transmembrane region" description="Helical" evidence="6">
    <location>
        <begin position="435"/>
        <end position="454"/>
    </location>
</feature>
<protein>
    <submittedName>
        <fullName evidence="7">GABA permease GabA</fullName>
    </submittedName>
</protein>
<name>A0A0F4Z5A8_RASE3</name>
<dbReference type="GO" id="GO:0016020">
    <property type="term" value="C:membrane"/>
    <property type="evidence" value="ECO:0007669"/>
    <property type="project" value="UniProtKB-SubCell"/>
</dbReference>
<evidence type="ECO:0000256" key="6">
    <source>
        <dbReference type="SAM" id="Phobius"/>
    </source>
</evidence>
<dbReference type="GeneID" id="25312459"/>
<keyword evidence="5 6" id="KW-0472">Membrane</keyword>
<dbReference type="PANTHER" id="PTHR45649:SF14">
    <property type="entry name" value="GABA PERMEASE"/>
    <property type="match status" value="1"/>
</dbReference>
<accession>A0A0F4Z5A8</accession>
<evidence type="ECO:0000256" key="2">
    <source>
        <dbReference type="ARBA" id="ARBA00022448"/>
    </source>
</evidence>
<feature type="transmembrane region" description="Helical" evidence="6">
    <location>
        <begin position="176"/>
        <end position="199"/>
    </location>
</feature>
<reference evidence="7 8" key="1">
    <citation type="submission" date="2015-04" db="EMBL/GenBank/DDBJ databases">
        <authorList>
            <person name="Heijne W.H."/>
            <person name="Fedorova N.D."/>
            <person name="Nierman W.C."/>
            <person name="Vollebregt A.W."/>
            <person name="Zhao Z."/>
            <person name="Wu L."/>
            <person name="Kumar M."/>
            <person name="Stam H."/>
            <person name="van den Berg M.A."/>
            <person name="Pel H.J."/>
        </authorList>
    </citation>
    <scope>NUCLEOTIDE SEQUENCE [LARGE SCALE GENOMIC DNA]</scope>
    <source>
        <strain evidence="7 8">CBS 393.64</strain>
    </source>
</reference>
<dbReference type="AlphaFoldDB" id="A0A0F4Z5A8"/>
<dbReference type="Pfam" id="PF13520">
    <property type="entry name" value="AA_permease_2"/>
    <property type="match status" value="2"/>
</dbReference>
<evidence type="ECO:0000256" key="3">
    <source>
        <dbReference type="ARBA" id="ARBA00022692"/>
    </source>
</evidence>
<keyword evidence="4 6" id="KW-1133">Transmembrane helix</keyword>
<feature type="transmembrane region" description="Helical" evidence="6">
    <location>
        <begin position="402"/>
        <end position="423"/>
    </location>
</feature>
<dbReference type="RefSeq" id="XP_013332137.1">
    <property type="nucleotide sequence ID" value="XM_013476683.1"/>
</dbReference>
<evidence type="ECO:0000256" key="4">
    <source>
        <dbReference type="ARBA" id="ARBA00022989"/>
    </source>
</evidence>
<feature type="transmembrane region" description="Helical" evidence="6">
    <location>
        <begin position="120"/>
        <end position="141"/>
    </location>
</feature>
<dbReference type="OrthoDB" id="4476201at2759"/>
<keyword evidence="8" id="KW-1185">Reference proteome</keyword>
<dbReference type="Proteomes" id="UP000053958">
    <property type="component" value="Unassembled WGS sequence"/>
</dbReference>
<dbReference type="GO" id="GO:0022857">
    <property type="term" value="F:transmembrane transporter activity"/>
    <property type="evidence" value="ECO:0007669"/>
    <property type="project" value="InterPro"/>
</dbReference>
<evidence type="ECO:0000313" key="8">
    <source>
        <dbReference type="Proteomes" id="UP000053958"/>
    </source>
</evidence>
<dbReference type="PIRSF" id="PIRSF006060">
    <property type="entry name" value="AA_transporter"/>
    <property type="match status" value="1"/>
</dbReference>
<sequence length="491" mass="52621">MKKKIQIDDDAQLAAMGHKAELKRNFSTLSMLGLAFAILNSWTALSASLNLSLPSGGSTSVVWGLITAGICNLCMAASLAEFLSAYPTAGGQYHWVAVSWEKWVPILSWITGWINVAGWVALVATGGLLGSQLILGVISLMHPTYEAQRWHQFLIYIAYNVVAFVINAFMNSALPWVTRAAFIWSITGFAIISITVLACSSPHFNSGDFVFREFINQTGWPDGIAWLLGLLQGGLGVTGFDAVAHMIEEIPNASIEGPKIMVTCVGIGTFTGAVFLIVLLFVPGDIDDIINSSAGPLLQILDNATKNHAGAICLLIDGGLPASRFFAKVHKKLGLPLNALCLSTILVIIFGCIFLGSSSAFNAIISSSVVALDLSYGMPIVVNCLRGRKMLPERPWSLPSGLAWTANIISLVYIILTTVLFLFPPELPVTGSNMNYCVAAFGIVLVISVFQWIVDGRKNFTGPRVNLDGLAQGVPVGEAPLEFSSEEKVAK</sequence>
<dbReference type="EMBL" id="LASV01000018">
    <property type="protein sequence ID" value="KKA25525.1"/>
    <property type="molecule type" value="Genomic_DNA"/>
</dbReference>
<feature type="transmembrane region" description="Helical" evidence="6">
    <location>
        <begin position="95"/>
        <end position="114"/>
    </location>
</feature>
<feature type="transmembrane region" description="Helical" evidence="6">
    <location>
        <begin position="333"/>
        <end position="357"/>
    </location>
</feature>
<feature type="transmembrane region" description="Helical" evidence="6">
    <location>
        <begin position="61"/>
        <end position="83"/>
    </location>
</feature>
<dbReference type="Gene3D" id="1.20.1740.10">
    <property type="entry name" value="Amino acid/polyamine transporter I"/>
    <property type="match status" value="1"/>
</dbReference>
<feature type="transmembrane region" description="Helical" evidence="6">
    <location>
        <begin position="153"/>
        <end position="170"/>
    </location>
</feature>
<organism evidence="7 8">
    <name type="scientific">Rasamsonia emersonii (strain ATCC 16479 / CBS 393.64 / IMI 116815)</name>
    <dbReference type="NCBI Taxonomy" id="1408163"/>
    <lineage>
        <taxon>Eukaryota</taxon>
        <taxon>Fungi</taxon>
        <taxon>Dikarya</taxon>
        <taxon>Ascomycota</taxon>
        <taxon>Pezizomycotina</taxon>
        <taxon>Eurotiomycetes</taxon>
        <taxon>Eurotiomycetidae</taxon>
        <taxon>Eurotiales</taxon>
        <taxon>Trichocomaceae</taxon>
        <taxon>Rasamsonia</taxon>
    </lineage>
</organism>
<keyword evidence="3 6" id="KW-0812">Transmembrane</keyword>
<feature type="transmembrane region" description="Helical" evidence="6">
    <location>
        <begin position="260"/>
        <end position="282"/>
    </location>
</feature>
<comment type="subcellular location">
    <subcellularLocation>
        <location evidence="1">Membrane</location>
        <topology evidence="1">Multi-pass membrane protein</topology>
    </subcellularLocation>
</comment>
<proteinExistence type="predicted"/>
<gene>
    <name evidence="7" type="ORF">T310_0405</name>
</gene>
<evidence type="ECO:0000256" key="5">
    <source>
        <dbReference type="ARBA" id="ARBA00023136"/>
    </source>
</evidence>
<feature type="transmembrane region" description="Helical" evidence="6">
    <location>
        <begin position="26"/>
        <end position="49"/>
    </location>
</feature>
<dbReference type="STRING" id="1408163.A0A0F4Z5A8"/>